<dbReference type="PANTHER" id="PTHR36932:SF1">
    <property type="entry name" value="CAPSULAR POLYSACCHARIDE BIOSYNTHESIS PROTEIN"/>
    <property type="match status" value="1"/>
</dbReference>
<keyword evidence="1" id="KW-0436">Ligase</keyword>
<protein>
    <submittedName>
        <fullName evidence="1">Phenylacetate--CoA ligase family protein</fullName>
    </submittedName>
</protein>
<reference evidence="1 2" key="1">
    <citation type="submission" date="2021-03" db="EMBL/GenBank/DDBJ databases">
        <title>Winogradskyella sp. nov., isolated from costal sediment.</title>
        <authorList>
            <person name="Gao C."/>
        </authorList>
    </citation>
    <scope>NUCLEOTIDE SEQUENCE [LARGE SCALE GENOMIC DNA]</scope>
    <source>
        <strain evidence="1 2">DF17</strain>
    </source>
</reference>
<evidence type="ECO:0000313" key="2">
    <source>
        <dbReference type="Proteomes" id="UP000676776"/>
    </source>
</evidence>
<sequence length="468" mass="54138">MDKNIFGFTEITSPNLYDFFPKSLQNVLLKKMVLNSAKNKAYWLLDSLKGGLIKRNYKEIKLGVEKPNSELAITNQKNHLERLLAHTTASTPFYKAFRNNTNLSDFPVIRKTDIQDNFEAFRSETYRNAKNFEVSTSGSTGVPFFLYQDFGKRRRNRADVIYFSEEAGYIIGNRLYELEVWRSHNKKNNFKSRLQNIVQFDISRLTDKRIEEFLGLLKSSNQDKKSLLGFASAYELIAQFMEKNDISLKNVGIVSAIANSEYLNPFTKTTLSKRLNTSVLSRYSSEEIGIIAQQTLKSPNDFVLNHSSYKIELLDFESDNPVKPGEFGRIVVTDLFNYAMPMIRYDTGDIAKMSLNPEGAMTFEQIEGRKMDLIYDSSGNIISSFVVYTKFYKYYQLLKQYQFIQQGEKEYEIKLNIQGDKFEYEKQLIEDVKSDFGADANVYITYVDEIPPLSSGKRRKVVNNYNKD</sequence>
<dbReference type="RefSeq" id="WP_208154830.1">
    <property type="nucleotide sequence ID" value="NZ_JAGEVF010000009.1"/>
</dbReference>
<accession>A0ABS3T410</accession>
<proteinExistence type="predicted"/>
<evidence type="ECO:0000313" key="1">
    <source>
        <dbReference type="EMBL" id="MBO3117479.1"/>
    </source>
</evidence>
<comment type="caution">
    <text evidence="1">The sequence shown here is derived from an EMBL/GenBank/DDBJ whole genome shotgun (WGS) entry which is preliminary data.</text>
</comment>
<organism evidence="1 2">
    <name type="scientific">Winogradskyella pelagia</name>
    <dbReference type="NCBI Taxonomy" id="2819984"/>
    <lineage>
        <taxon>Bacteria</taxon>
        <taxon>Pseudomonadati</taxon>
        <taxon>Bacteroidota</taxon>
        <taxon>Flavobacteriia</taxon>
        <taxon>Flavobacteriales</taxon>
        <taxon>Flavobacteriaceae</taxon>
        <taxon>Winogradskyella</taxon>
    </lineage>
</organism>
<dbReference type="EMBL" id="JAGEVF010000009">
    <property type="protein sequence ID" value="MBO3117479.1"/>
    <property type="molecule type" value="Genomic_DNA"/>
</dbReference>
<dbReference type="PANTHER" id="PTHR36932">
    <property type="entry name" value="CAPSULAR POLYSACCHARIDE BIOSYNTHESIS PROTEIN"/>
    <property type="match status" value="1"/>
</dbReference>
<keyword evidence="2" id="KW-1185">Reference proteome</keyword>
<name>A0ABS3T410_9FLAO</name>
<dbReference type="InterPro" id="IPR042099">
    <property type="entry name" value="ANL_N_sf"/>
</dbReference>
<dbReference type="GO" id="GO:0016874">
    <property type="term" value="F:ligase activity"/>
    <property type="evidence" value="ECO:0007669"/>
    <property type="project" value="UniProtKB-KW"/>
</dbReference>
<dbReference type="Proteomes" id="UP000676776">
    <property type="component" value="Unassembled WGS sequence"/>
</dbReference>
<dbReference type="InterPro" id="IPR053158">
    <property type="entry name" value="CapK_Type1_Caps_Biosynth"/>
</dbReference>
<gene>
    <name evidence="1" type="ORF">J4050_12015</name>
</gene>
<dbReference type="Gene3D" id="3.40.50.12780">
    <property type="entry name" value="N-terminal domain of ligase-like"/>
    <property type="match status" value="1"/>
</dbReference>
<dbReference type="SUPFAM" id="SSF56801">
    <property type="entry name" value="Acetyl-CoA synthetase-like"/>
    <property type="match status" value="1"/>
</dbReference>